<dbReference type="Proteomes" id="UP000053477">
    <property type="component" value="Unassembled WGS sequence"/>
</dbReference>
<feature type="compositionally biased region" description="Acidic residues" evidence="1">
    <location>
        <begin position="33"/>
        <end position="45"/>
    </location>
</feature>
<name>A0A0H2SLS5_9AGAM</name>
<evidence type="ECO:0000313" key="2">
    <source>
        <dbReference type="EMBL" id="KLO18021.1"/>
    </source>
</evidence>
<feature type="compositionally biased region" description="Basic residues" evidence="1">
    <location>
        <begin position="67"/>
        <end position="76"/>
    </location>
</feature>
<feature type="compositionally biased region" description="Basic and acidic residues" evidence="1">
    <location>
        <begin position="56"/>
        <end position="66"/>
    </location>
</feature>
<reference evidence="2 3" key="1">
    <citation type="submission" date="2015-04" db="EMBL/GenBank/DDBJ databases">
        <title>Complete genome sequence of Schizopora paradoxa KUC8140, a cosmopolitan wood degrader in East Asia.</title>
        <authorList>
            <consortium name="DOE Joint Genome Institute"/>
            <person name="Min B."/>
            <person name="Park H."/>
            <person name="Jang Y."/>
            <person name="Kim J.-J."/>
            <person name="Kim K.H."/>
            <person name="Pangilinan J."/>
            <person name="Lipzen A."/>
            <person name="Riley R."/>
            <person name="Grigoriev I.V."/>
            <person name="Spatafora J.W."/>
            <person name="Choi I.-G."/>
        </authorList>
    </citation>
    <scope>NUCLEOTIDE SEQUENCE [LARGE SCALE GENOMIC DNA]</scope>
    <source>
        <strain evidence="2 3">KUC8140</strain>
    </source>
</reference>
<protein>
    <submittedName>
        <fullName evidence="2">Uncharacterized protein</fullName>
    </submittedName>
</protein>
<evidence type="ECO:0000313" key="3">
    <source>
        <dbReference type="Proteomes" id="UP000053477"/>
    </source>
</evidence>
<dbReference type="InParanoid" id="A0A0H2SLS5"/>
<dbReference type="AlphaFoldDB" id="A0A0H2SLS5"/>
<feature type="compositionally biased region" description="Polar residues" evidence="1">
    <location>
        <begin position="1"/>
        <end position="21"/>
    </location>
</feature>
<accession>A0A0H2SLS5</accession>
<feature type="region of interest" description="Disordered" evidence="1">
    <location>
        <begin position="1"/>
        <end position="91"/>
    </location>
</feature>
<evidence type="ECO:0000256" key="1">
    <source>
        <dbReference type="SAM" id="MobiDB-lite"/>
    </source>
</evidence>
<keyword evidence="3" id="KW-1185">Reference proteome</keyword>
<organism evidence="2 3">
    <name type="scientific">Schizopora paradoxa</name>
    <dbReference type="NCBI Taxonomy" id="27342"/>
    <lineage>
        <taxon>Eukaryota</taxon>
        <taxon>Fungi</taxon>
        <taxon>Dikarya</taxon>
        <taxon>Basidiomycota</taxon>
        <taxon>Agaricomycotina</taxon>
        <taxon>Agaricomycetes</taxon>
        <taxon>Hymenochaetales</taxon>
        <taxon>Schizoporaceae</taxon>
        <taxon>Schizopora</taxon>
    </lineage>
</organism>
<proteinExistence type="predicted"/>
<sequence>MTYSSSSKSATGKQNSGSGKNVSFAHLDQSASGDDEGIEESEDDQYVPSNSSKKRSHEEMEKERRVPRNAPLRRSRTANIDSPSPNPPKVCALRSRHLRSPISIGGSRRTEDEVAQEALKAQALFLLVPKRKLDDLTFDPFKIRYREMLIKTPPSNSHCWPLSHCSS</sequence>
<dbReference type="EMBL" id="KQ085898">
    <property type="protein sequence ID" value="KLO18021.1"/>
    <property type="molecule type" value="Genomic_DNA"/>
</dbReference>
<gene>
    <name evidence="2" type="ORF">SCHPADRAFT_133872</name>
</gene>